<dbReference type="RefSeq" id="WP_211428545.1">
    <property type="nucleotide sequence ID" value="NZ_CP072648.1"/>
</dbReference>
<sequence length="92" mass="10119">MTTFRPHPSVVSTEVEDAIVLLHLDTKRYFTLNSTGAAIWKHLSQGKPETDIVAALAAEYDADETHLAASTRRMLEQLEKAALIEPDQANSA</sequence>
<evidence type="ECO:0000313" key="1">
    <source>
        <dbReference type="EMBL" id="QUW02654.1"/>
    </source>
</evidence>
<dbReference type="Pfam" id="PF05402">
    <property type="entry name" value="PqqD"/>
    <property type="match status" value="1"/>
</dbReference>
<organism evidence="1 2">
    <name type="scientific">Chloracidobacterium validum</name>
    <dbReference type="NCBI Taxonomy" id="2821543"/>
    <lineage>
        <taxon>Bacteria</taxon>
        <taxon>Pseudomonadati</taxon>
        <taxon>Acidobacteriota</taxon>
        <taxon>Terriglobia</taxon>
        <taxon>Terriglobales</taxon>
        <taxon>Acidobacteriaceae</taxon>
        <taxon>Chloracidobacterium</taxon>
    </lineage>
</organism>
<dbReference type="Gene3D" id="1.10.10.1150">
    <property type="entry name" value="Coenzyme PQQ synthesis protein D (PqqD)"/>
    <property type="match status" value="1"/>
</dbReference>
<dbReference type="InterPro" id="IPR008792">
    <property type="entry name" value="PQQD"/>
</dbReference>
<proteinExistence type="predicted"/>
<evidence type="ECO:0000313" key="2">
    <source>
        <dbReference type="Proteomes" id="UP000676506"/>
    </source>
</evidence>
<name>A0ABX8BAF9_9BACT</name>
<dbReference type="InterPro" id="IPR041881">
    <property type="entry name" value="PqqD_sf"/>
</dbReference>
<gene>
    <name evidence="1" type="ORF">J8C06_09945</name>
</gene>
<dbReference type="EMBL" id="CP072648">
    <property type="protein sequence ID" value="QUW02654.1"/>
    <property type="molecule type" value="Genomic_DNA"/>
</dbReference>
<keyword evidence="2" id="KW-1185">Reference proteome</keyword>
<protein>
    <submittedName>
        <fullName evidence="1">PqqD family protein</fullName>
    </submittedName>
</protein>
<dbReference type="Proteomes" id="UP000676506">
    <property type="component" value="Chromosome 1"/>
</dbReference>
<reference evidence="1 2" key="1">
    <citation type="submission" date="2021-03" db="EMBL/GenBank/DDBJ databases">
        <title>Genomic and phenotypic characterization of Chloracidobacterium isolates provides evidence for multiple species.</title>
        <authorList>
            <person name="Saini M.K."/>
            <person name="Costas A.M.G."/>
            <person name="Tank M."/>
            <person name="Bryant D.A."/>
        </authorList>
    </citation>
    <scope>NUCLEOTIDE SEQUENCE [LARGE SCALE GENOMIC DNA]</scope>
    <source>
        <strain evidence="1 2">BV2-C</strain>
    </source>
</reference>
<accession>A0ABX8BAF9</accession>